<dbReference type="Gene3D" id="3.15.10.30">
    <property type="entry name" value="Haemolymph juvenile hormone binding protein"/>
    <property type="match status" value="1"/>
</dbReference>
<dbReference type="EMBL" id="GIIL01006778">
    <property type="protein sequence ID" value="NOV50504.1"/>
    <property type="molecule type" value="Transcribed_RNA"/>
</dbReference>
<accession>A0A6M2DWZ1</accession>
<feature type="chain" id="PRO_5026946588" evidence="4">
    <location>
        <begin position="18"/>
        <end position="245"/>
    </location>
</feature>
<evidence type="ECO:0000256" key="4">
    <source>
        <dbReference type="SAM" id="SignalP"/>
    </source>
</evidence>
<keyword evidence="1 4" id="KW-0732">Signal</keyword>
<keyword evidence="2" id="KW-0090">Biological rhythms</keyword>
<dbReference type="InterPro" id="IPR010562">
    <property type="entry name" value="Haemolymph_juvenile_hormone-bd"/>
</dbReference>
<name>A0A6M2DWZ1_XENCH</name>
<dbReference type="PANTHER" id="PTHR11008">
    <property type="entry name" value="PROTEIN TAKEOUT-LIKE PROTEIN"/>
    <property type="match status" value="1"/>
</dbReference>
<evidence type="ECO:0000313" key="5">
    <source>
        <dbReference type="EMBL" id="NOV50504.1"/>
    </source>
</evidence>
<comment type="similarity">
    <text evidence="3">Belongs to the TO family.</text>
</comment>
<dbReference type="AlphaFoldDB" id="A0A6M2DWZ1"/>
<reference evidence="5" key="1">
    <citation type="submission" date="2020-03" db="EMBL/GenBank/DDBJ databases">
        <title>Transcriptomic Profiling of the Digestive Tract of the Rat Flea, Xenopsylla cheopis, Following Blood Feeding and Infection with Yersinia pestis.</title>
        <authorList>
            <person name="Bland D.M."/>
            <person name="Martens C.A."/>
            <person name="Virtaneva K."/>
            <person name="Kanakabandi K."/>
            <person name="Long D."/>
            <person name="Rosenke R."/>
            <person name="Saturday G.A."/>
            <person name="Hoyt F.H."/>
            <person name="Bruno D.P."/>
            <person name="Ribeiro J.M.C."/>
            <person name="Hinnebusch J."/>
        </authorList>
    </citation>
    <scope>NUCLEOTIDE SEQUENCE</scope>
</reference>
<dbReference type="InterPro" id="IPR038606">
    <property type="entry name" value="To_sf"/>
</dbReference>
<feature type="signal peptide" evidence="4">
    <location>
        <begin position="1"/>
        <end position="17"/>
    </location>
</feature>
<dbReference type="SMART" id="SM00700">
    <property type="entry name" value="JHBP"/>
    <property type="match status" value="1"/>
</dbReference>
<dbReference type="PANTHER" id="PTHR11008:SF18">
    <property type="entry name" value="BCDNA.GH05536-RELATED"/>
    <property type="match status" value="1"/>
</dbReference>
<protein>
    <submittedName>
        <fullName evidence="5">Putative hemolymph juvenile hormone binding protein</fullName>
    </submittedName>
</protein>
<proteinExistence type="inferred from homology"/>
<dbReference type="GO" id="GO:0007623">
    <property type="term" value="P:circadian rhythm"/>
    <property type="evidence" value="ECO:0007669"/>
    <property type="project" value="UniProtKB-ARBA"/>
</dbReference>
<dbReference type="FunFam" id="3.15.10.30:FF:000001">
    <property type="entry name" value="Takeout-like protein 1"/>
    <property type="match status" value="1"/>
</dbReference>
<evidence type="ECO:0000256" key="1">
    <source>
        <dbReference type="ARBA" id="ARBA00022729"/>
    </source>
</evidence>
<dbReference type="Pfam" id="PF06585">
    <property type="entry name" value="JHBP"/>
    <property type="match status" value="1"/>
</dbReference>
<sequence length="245" mass="27739">MKSLLVVCAFAVACTYGAKLPETLPRCKFEDTPCFADAVEKSVKILKEGNRKINLIPLEPLHVTAINIDTGSGNFRLKLDLKECDFTGFTTIENIKIETKSDSQLHWILTGHVPKIEVKGKYKADGQVLVLPVQGDGDASIVLYDVDIRLTIKETSQRSERKGKSYMQLDQFDVKFTPKRVTMHFDNLFNGDKVLGDNLNNFINENWPEIFKEVQPALEDSLAQIFLEITNRVFNKVPTEEVFIN</sequence>
<organism evidence="5">
    <name type="scientific">Xenopsylla cheopis</name>
    <name type="common">Oriental rat flea</name>
    <name type="synonym">Pulex cheopis</name>
    <dbReference type="NCBI Taxonomy" id="163159"/>
    <lineage>
        <taxon>Eukaryota</taxon>
        <taxon>Metazoa</taxon>
        <taxon>Ecdysozoa</taxon>
        <taxon>Arthropoda</taxon>
        <taxon>Hexapoda</taxon>
        <taxon>Insecta</taxon>
        <taxon>Pterygota</taxon>
        <taxon>Neoptera</taxon>
        <taxon>Endopterygota</taxon>
        <taxon>Siphonaptera</taxon>
        <taxon>Pulicidae</taxon>
        <taxon>Xenopsyllinae</taxon>
        <taxon>Xenopsylla</taxon>
    </lineage>
</organism>
<dbReference type="GO" id="GO:0005615">
    <property type="term" value="C:extracellular space"/>
    <property type="evidence" value="ECO:0007669"/>
    <property type="project" value="TreeGrafter"/>
</dbReference>
<evidence type="ECO:0000256" key="3">
    <source>
        <dbReference type="ARBA" id="ARBA00060902"/>
    </source>
</evidence>
<evidence type="ECO:0000256" key="2">
    <source>
        <dbReference type="ARBA" id="ARBA00023108"/>
    </source>
</evidence>